<protein>
    <submittedName>
        <fullName evidence="1">Uncharacterized protein</fullName>
    </submittedName>
</protein>
<name>A0A1S1X5L9_9NEIS</name>
<organism evidence="1 2">
    <name type="scientific">Chromobacterium sphagni</name>
    <dbReference type="NCBI Taxonomy" id="1903179"/>
    <lineage>
        <taxon>Bacteria</taxon>
        <taxon>Pseudomonadati</taxon>
        <taxon>Pseudomonadota</taxon>
        <taxon>Betaproteobacteria</taxon>
        <taxon>Neisseriales</taxon>
        <taxon>Chromobacteriaceae</taxon>
        <taxon>Chromobacterium</taxon>
    </lineage>
</organism>
<gene>
    <name evidence="1" type="ORF">BI347_15495</name>
</gene>
<evidence type="ECO:0000313" key="2">
    <source>
        <dbReference type="Proteomes" id="UP000180088"/>
    </source>
</evidence>
<dbReference type="EMBL" id="MKCS01000001">
    <property type="protein sequence ID" value="OHX14749.1"/>
    <property type="molecule type" value="Genomic_DNA"/>
</dbReference>
<dbReference type="STRING" id="1903179.BI347_15495"/>
<dbReference type="Proteomes" id="UP000180088">
    <property type="component" value="Unassembled WGS sequence"/>
</dbReference>
<dbReference type="Pfam" id="PF06475">
    <property type="entry name" value="Glycolipid_bind"/>
    <property type="match status" value="1"/>
</dbReference>
<dbReference type="AlphaFoldDB" id="A0A1S1X5L9"/>
<dbReference type="InterPro" id="IPR009467">
    <property type="entry name" value="Glycolipid-bd_prot_put"/>
</dbReference>
<proteinExistence type="predicted"/>
<accession>A0A1S1X5L9</accession>
<evidence type="ECO:0000313" key="1">
    <source>
        <dbReference type="EMBL" id="OHX14749.1"/>
    </source>
</evidence>
<comment type="caution">
    <text evidence="1">The sequence shown here is derived from an EMBL/GenBank/DDBJ whole genome shotgun (WGS) entry which is preliminary data.</text>
</comment>
<dbReference type="OrthoDB" id="9814791at2"/>
<sequence>MKLAFFWQRLDSPGLEQAEVELGHQLALTASGSLLHADTGSSLRYRMQVDSHGRLGHAHIDISAPEGRQLTLQHTETGRWLVNGLPQADWDACQEFDLQNCGLTNALPIRRLRLAEGDSVELNMLFVRLPNLQAALCPQRYRAGCPTRTAAPATATNRRATAPKSR</sequence>
<dbReference type="SUPFAM" id="SSF159275">
    <property type="entry name" value="PA1994-like"/>
    <property type="match status" value="1"/>
</dbReference>
<reference evidence="1 2" key="1">
    <citation type="submission" date="2016-09" db="EMBL/GenBank/DDBJ databases">
        <title>Chromobacterium muskegensis sp. nov., an insecticidal bacterium isolated from Sphagnum bogs.</title>
        <authorList>
            <person name="Sparks M.E."/>
            <person name="Blackburn M.B."/>
            <person name="Gundersen-Rindal D.E."/>
            <person name="Mitchell A."/>
            <person name="Farrar R."/>
            <person name="Kuhar D."/>
        </authorList>
    </citation>
    <scope>NUCLEOTIDE SEQUENCE [LARGE SCALE GENOMIC DNA]</scope>
    <source>
        <strain evidence="1 2">37-2</strain>
    </source>
</reference>